<dbReference type="AlphaFoldDB" id="Q5JH99"/>
<organism evidence="2 3">
    <name type="scientific">Thermococcus kodakarensis (strain ATCC BAA-918 / JCM 12380 / KOD1)</name>
    <name type="common">Pyrococcus kodakaraensis (strain KOD1)</name>
    <dbReference type="NCBI Taxonomy" id="69014"/>
    <lineage>
        <taxon>Archaea</taxon>
        <taxon>Methanobacteriati</taxon>
        <taxon>Methanobacteriota</taxon>
        <taxon>Thermococci</taxon>
        <taxon>Thermococcales</taxon>
        <taxon>Thermococcaceae</taxon>
        <taxon>Thermococcus</taxon>
    </lineage>
</organism>
<protein>
    <submittedName>
        <fullName evidence="2">Hypothetical membrane protein</fullName>
    </submittedName>
</protein>
<name>Q5JH99_THEKO</name>
<dbReference type="Proteomes" id="UP000000536">
    <property type="component" value="Chromosome"/>
</dbReference>
<gene>
    <name evidence="2" type="ordered locus">TK0766</name>
</gene>
<dbReference type="STRING" id="69014.TK0766"/>
<accession>Q5JH99</accession>
<reference evidence="2 3" key="1">
    <citation type="journal article" date="2005" name="Genome Res.">
        <title>Complete genome sequence of the hyperthermophilic archaeon Thermococcus kodakaraensis KOD1 and comparison with Pyrococcus genomes.</title>
        <authorList>
            <person name="Fukui T."/>
            <person name="Atomi H."/>
            <person name="Kanai T."/>
            <person name="Matsumi R."/>
            <person name="Fujiwara S."/>
            <person name="Imanaka T."/>
        </authorList>
    </citation>
    <scope>NUCLEOTIDE SEQUENCE [LARGE SCALE GENOMIC DNA]</scope>
    <source>
        <strain evidence="3">ATCC BAA-918 / JCM 12380 / KOD1</strain>
    </source>
</reference>
<dbReference type="GeneID" id="78447281"/>
<evidence type="ECO:0000256" key="1">
    <source>
        <dbReference type="SAM" id="Phobius"/>
    </source>
</evidence>
<feature type="transmembrane region" description="Helical" evidence="1">
    <location>
        <begin position="99"/>
        <end position="119"/>
    </location>
</feature>
<dbReference type="EMBL" id="AP006878">
    <property type="protein sequence ID" value="BAD84955.1"/>
    <property type="molecule type" value="Genomic_DNA"/>
</dbReference>
<dbReference type="InParanoid" id="Q5JH99"/>
<keyword evidence="1" id="KW-1133">Transmembrane helix</keyword>
<dbReference type="RefSeq" id="WP_011249717.1">
    <property type="nucleotide sequence ID" value="NC_006624.1"/>
</dbReference>
<evidence type="ECO:0000313" key="2">
    <source>
        <dbReference type="EMBL" id="BAD84955.1"/>
    </source>
</evidence>
<keyword evidence="1" id="KW-0812">Transmembrane</keyword>
<dbReference type="KEGG" id="tko:TK0766"/>
<dbReference type="HOGENOM" id="CLU_2067929_0_0_2"/>
<keyword evidence="1" id="KW-0472">Membrane</keyword>
<sequence>MEMEAEEYLLLLGLALAVLALIYPGQTLSGEFCEGSHEKLGDYYVSVSGGFLRVSAVSGDVFIAHGQNVILRRAPIEYSYLPDSRCYTVKIRYKGGTSLYAFAGGIALAGGAFFYMAFLKYR</sequence>
<dbReference type="EnsemblBacteria" id="BAD84955">
    <property type="protein sequence ID" value="BAD84955"/>
    <property type="gene ID" value="TK0766"/>
</dbReference>
<evidence type="ECO:0000313" key="3">
    <source>
        <dbReference type="Proteomes" id="UP000000536"/>
    </source>
</evidence>
<dbReference type="PATRIC" id="fig|69014.16.peg.746"/>
<proteinExistence type="predicted"/>
<dbReference type="eggNOG" id="arCOG10086">
    <property type="taxonomic scope" value="Archaea"/>
</dbReference>
<keyword evidence="3" id="KW-1185">Reference proteome</keyword>